<dbReference type="GO" id="GO:0016787">
    <property type="term" value="F:hydrolase activity"/>
    <property type="evidence" value="ECO:0007669"/>
    <property type="project" value="UniProtKB-KW"/>
</dbReference>
<dbReference type="Gene3D" id="3.40.50.1820">
    <property type="entry name" value="alpha/beta hydrolase"/>
    <property type="match status" value="1"/>
</dbReference>
<dbReference type="RefSeq" id="WP_086783553.1">
    <property type="nucleotide sequence ID" value="NZ_JAGIOO010000001.1"/>
</dbReference>
<evidence type="ECO:0000313" key="3">
    <source>
        <dbReference type="Proteomes" id="UP001519363"/>
    </source>
</evidence>
<dbReference type="InterPro" id="IPR029058">
    <property type="entry name" value="AB_hydrolase_fold"/>
</dbReference>
<sequence length="278" mass="29312">MARAVKALTPKQALEQLSRPGPHKVLRGDLGLIGLPGLVLTPAQGLGLPAVAFGHGWLQPPRRYLGLLKHLASWGIVVAAPATHGGALPSHRLYAADLRTTLDVCTGVRLGEGKISVDPDRLALAGHSMGAGSAVLAAAEDPRVRAVVTLALSETRPSSLDAARDCPMPALHLAAAQDLVAPPVGHIEPLAQAWAGPVQLRSITKATHLAFTEGRHWSDLLLDGRGHHGTQKLTKSLVTAFLLRILTGTRAYSALLEEEVRGCTIDYTRGPLPTPAHH</sequence>
<feature type="domain" description="PET hydrolase/cutinase-like" evidence="1">
    <location>
        <begin position="69"/>
        <end position="193"/>
    </location>
</feature>
<dbReference type="SUPFAM" id="SSF53474">
    <property type="entry name" value="alpha/beta-Hydrolases"/>
    <property type="match status" value="1"/>
</dbReference>
<name>A0ABS5AI06_9PSEU</name>
<evidence type="ECO:0000313" key="2">
    <source>
        <dbReference type="EMBL" id="MBP2476203.1"/>
    </source>
</evidence>
<keyword evidence="3" id="KW-1185">Reference proteome</keyword>
<proteinExistence type="predicted"/>
<dbReference type="PANTHER" id="PTHR33428">
    <property type="entry name" value="CHLOROPHYLLASE-2, CHLOROPLASTIC"/>
    <property type="match status" value="1"/>
</dbReference>
<accession>A0ABS5AI06</accession>
<comment type="caution">
    <text evidence="2">The sequence shown here is derived from an EMBL/GenBank/DDBJ whole genome shotgun (WGS) entry which is preliminary data.</text>
</comment>
<reference evidence="2 3" key="1">
    <citation type="submission" date="2021-03" db="EMBL/GenBank/DDBJ databases">
        <title>Sequencing the genomes of 1000 actinobacteria strains.</title>
        <authorList>
            <person name="Klenk H.-P."/>
        </authorList>
    </citation>
    <scope>NUCLEOTIDE SEQUENCE [LARGE SCALE GENOMIC DNA]</scope>
    <source>
        <strain evidence="2 3">DSM 44580</strain>
    </source>
</reference>
<organism evidence="2 3">
    <name type="scientific">Crossiella equi</name>
    <dbReference type="NCBI Taxonomy" id="130796"/>
    <lineage>
        <taxon>Bacteria</taxon>
        <taxon>Bacillati</taxon>
        <taxon>Actinomycetota</taxon>
        <taxon>Actinomycetes</taxon>
        <taxon>Pseudonocardiales</taxon>
        <taxon>Pseudonocardiaceae</taxon>
        <taxon>Crossiella</taxon>
    </lineage>
</organism>
<dbReference type="Pfam" id="PF12740">
    <property type="entry name" value="PETase"/>
    <property type="match status" value="1"/>
</dbReference>
<keyword evidence="2" id="KW-0378">Hydrolase</keyword>
<dbReference type="EMBL" id="JAGIOO010000001">
    <property type="protein sequence ID" value="MBP2476203.1"/>
    <property type="molecule type" value="Genomic_DNA"/>
</dbReference>
<dbReference type="PANTHER" id="PTHR33428:SF14">
    <property type="entry name" value="CARBOXYLESTERASE TYPE B DOMAIN-CONTAINING PROTEIN"/>
    <property type="match status" value="1"/>
</dbReference>
<evidence type="ECO:0000259" key="1">
    <source>
        <dbReference type="Pfam" id="PF12740"/>
    </source>
</evidence>
<gene>
    <name evidence="2" type="ORF">JOF53_005075</name>
</gene>
<protein>
    <submittedName>
        <fullName evidence="2">Dienelactone hydrolase</fullName>
    </submittedName>
</protein>
<dbReference type="InterPro" id="IPR041127">
    <property type="entry name" value="PET_hydrolase/cutinase-like"/>
</dbReference>
<dbReference type="Proteomes" id="UP001519363">
    <property type="component" value="Unassembled WGS sequence"/>
</dbReference>